<gene>
    <name evidence="1" type="ORF">Cgig2_004705</name>
</gene>
<reference evidence="1" key="1">
    <citation type="submission" date="2022-04" db="EMBL/GenBank/DDBJ databases">
        <title>Carnegiea gigantea Genome sequencing and assembly v2.</title>
        <authorList>
            <person name="Copetti D."/>
            <person name="Sanderson M.J."/>
            <person name="Burquez A."/>
            <person name="Wojciechowski M.F."/>
        </authorList>
    </citation>
    <scope>NUCLEOTIDE SEQUENCE</scope>
    <source>
        <strain evidence="1">SGP5-SGP5p</strain>
        <tissue evidence="1">Aerial part</tissue>
    </source>
</reference>
<name>A0A9Q1Q790_9CARY</name>
<sequence>MRPKSLGSCKDERSGLWSQPSLSSVGAPLNRGSGYTVTEFSKLDSVHKPNRGRVRELVCKKRVRRWSQRMRAQSLGGWPPLRVVTSRGRAIGAPVSLISMAFPPIYNTREMANHVRGSFVWRWRSASRPPRPFSEDFYALCPRFSLSEAEGAAANFELPEIVQPAFYNMLLNEAVELGVAYDFTIEGLKSALVGLRWSTFEVWMGCVDHVLRAAQLQRLADEVEVRGPLDD</sequence>
<accession>A0A9Q1Q790</accession>
<dbReference type="AlphaFoldDB" id="A0A9Q1Q790"/>
<keyword evidence="2" id="KW-1185">Reference proteome</keyword>
<evidence type="ECO:0000313" key="1">
    <source>
        <dbReference type="EMBL" id="KAJ8431114.1"/>
    </source>
</evidence>
<evidence type="ECO:0000313" key="2">
    <source>
        <dbReference type="Proteomes" id="UP001153076"/>
    </source>
</evidence>
<comment type="caution">
    <text evidence="1">The sequence shown here is derived from an EMBL/GenBank/DDBJ whole genome shotgun (WGS) entry which is preliminary data.</text>
</comment>
<dbReference type="Proteomes" id="UP001153076">
    <property type="component" value="Unassembled WGS sequence"/>
</dbReference>
<protein>
    <submittedName>
        <fullName evidence="1">Uncharacterized protein</fullName>
    </submittedName>
</protein>
<proteinExistence type="predicted"/>
<organism evidence="1 2">
    <name type="scientific">Carnegiea gigantea</name>
    <dbReference type="NCBI Taxonomy" id="171969"/>
    <lineage>
        <taxon>Eukaryota</taxon>
        <taxon>Viridiplantae</taxon>
        <taxon>Streptophyta</taxon>
        <taxon>Embryophyta</taxon>
        <taxon>Tracheophyta</taxon>
        <taxon>Spermatophyta</taxon>
        <taxon>Magnoliopsida</taxon>
        <taxon>eudicotyledons</taxon>
        <taxon>Gunneridae</taxon>
        <taxon>Pentapetalae</taxon>
        <taxon>Caryophyllales</taxon>
        <taxon>Cactineae</taxon>
        <taxon>Cactaceae</taxon>
        <taxon>Cactoideae</taxon>
        <taxon>Echinocereeae</taxon>
        <taxon>Carnegiea</taxon>
    </lineage>
</organism>
<dbReference type="EMBL" id="JAKOGI010000718">
    <property type="protein sequence ID" value="KAJ8431114.1"/>
    <property type="molecule type" value="Genomic_DNA"/>
</dbReference>